<dbReference type="GO" id="GO:0016410">
    <property type="term" value="F:N-acyltransferase activity"/>
    <property type="evidence" value="ECO:0007669"/>
    <property type="project" value="TreeGrafter"/>
</dbReference>
<dbReference type="PROSITE" id="PS51186">
    <property type="entry name" value="GNAT"/>
    <property type="match status" value="1"/>
</dbReference>
<dbReference type="PANTHER" id="PTHR31438:SF1">
    <property type="entry name" value="LYSINE N-ACYLTRANSFERASE C17G9.06C-RELATED"/>
    <property type="match status" value="1"/>
</dbReference>
<dbReference type="GO" id="GO:0046677">
    <property type="term" value="P:response to antibiotic"/>
    <property type="evidence" value="ECO:0007669"/>
    <property type="project" value="UniProtKB-KW"/>
</dbReference>
<dbReference type="CDD" id="cd04301">
    <property type="entry name" value="NAT_SF"/>
    <property type="match status" value="1"/>
</dbReference>
<proteinExistence type="predicted"/>
<dbReference type="PANTHER" id="PTHR31438">
    <property type="entry name" value="LYSINE N-ACYLTRANSFERASE C17G9.06C-RELATED"/>
    <property type="match status" value="1"/>
</dbReference>
<keyword evidence="3" id="KW-0808">Transferase</keyword>
<evidence type="ECO:0000256" key="1">
    <source>
        <dbReference type="ARBA" id="ARBA00023251"/>
    </source>
</evidence>
<organism evidence="3">
    <name type="scientific">metagenome</name>
    <dbReference type="NCBI Taxonomy" id="256318"/>
    <lineage>
        <taxon>unclassified sequences</taxon>
        <taxon>metagenomes</taxon>
    </lineage>
</organism>
<feature type="domain" description="N-acetyltransferase" evidence="2">
    <location>
        <begin position="63"/>
        <end position="232"/>
    </location>
</feature>
<dbReference type="AlphaFoldDB" id="A0A2P2C162"/>
<accession>A0A2P2C162</accession>
<dbReference type="SUPFAM" id="SSF55729">
    <property type="entry name" value="Acyl-CoA N-acyltransferases (Nat)"/>
    <property type="match status" value="1"/>
</dbReference>
<dbReference type="Gene3D" id="3.40.630.30">
    <property type="match status" value="1"/>
</dbReference>
<dbReference type="EMBL" id="CZKA01000023">
    <property type="protein sequence ID" value="CUR55758.1"/>
    <property type="molecule type" value="Genomic_DNA"/>
</dbReference>
<gene>
    <name evidence="3" type="ORF">NOCA230090</name>
</gene>
<dbReference type="InterPro" id="IPR016181">
    <property type="entry name" value="Acyl_CoA_acyltransferase"/>
</dbReference>
<dbReference type="Pfam" id="PF13523">
    <property type="entry name" value="Acetyltransf_8"/>
    <property type="match status" value="1"/>
</dbReference>
<evidence type="ECO:0000313" key="3">
    <source>
        <dbReference type="EMBL" id="CUR55758.1"/>
    </source>
</evidence>
<name>A0A2P2C162_9ZZZZ</name>
<keyword evidence="1" id="KW-0046">Antibiotic resistance</keyword>
<dbReference type="InterPro" id="IPR000182">
    <property type="entry name" value="GNAT_dom"/>
</dbReference>
<evidence type="ECO:0000259" key="2">
    <source>
        <dbReference type="PROSITE" id="PS51186"/>
    </source>
</evidence>
<protein>
    <submittedName>
        <fullName evidence="3">GCN5-related N-acetyltransferase</fullName>
    </submittedName>
</protein>
<reference evidence="3" key="1">
    <citation type="submission" date="2015-08" db="EMBL/GenBank/DDBJ databases">
        <authorList>
            <person name="Babu N.S."/>
            <person name="Beckwith C.J."/>
            <person name="Beseler K.G."/>
            <person name="Brison A."/>
            <person name="Carone J.V."/>
            <person name="Caskin T.P."/>
            <person name="Diamond M."/>
            <person name="Durham M.E."/>
            <person name="Foxe J.M."/>
            <person name="Go M."/>
            <person name="Henderson B.A."/>
            <person name="Jones I.B."/>
            <person name="McGettigan J.A."/>
            <person name="Micheletti S.J."/>
            <person name="Nasrallah M.E."/>
            <person name="Ortiz D."/>
            <person name="Piller C.R."/>
            <person name="Privatt S.R."/>
            <person name="Schneider S.L."/>
            <person name="Sharp S."/>
            <person name="Smith T.C."/>
            <person name="Stanton J.D."/>
            <person name="Ullery H.E."/>
            <person name="Wilson R.J."/>
            <person name="Serrano M.G."/>
            <person name="Buck G."/>
            <person name="Lee V."/>
            <person name="Wang Y."/>
            <person name="Carvalho R."/>
            <person name="Voegtly L."/>
            <person name="Shi R."/>
            <person name="Duckworth R."/>
            <person name="Johnson A."/>
            <person name="Loviza R."/>
            <person name="Walstead R."/>
            <person name="Shah Z."/>
            <person name="Kiflezghi M."/>
            <person name="Wade K."/>
            <person name="Ball S.L."/>
            <person name="Bradley K.W."/>
            <person name="Asai D.J."/>
            <person name="Bowman C.A."/>
            <person name="Russell D.A."/>
            <person name="Pope W.H."/>
            <person name="Jacobs-Sera D."/>
            <person name="Hendrix R.W."/>
            <person name="Hatfull G.F."/>
        </authorList>
    </citation>
    <scope>NUCLEOTIDE SEQUENCE</scope>
</reference>
<sequence length="238" mass="26421">MPEATSTHVVVHHGQRELTGVARPDESWAAAAHRIAATVPGDPVASDLSGEPKQFAVDTDLHVTLRAMSRGDLPVVTTWRQSAHVHRWWVSDGEPTLEAVTEAYGPSVDGMTPKRMWIAEVNGRSVGLIQDYRIADYPDFAVLAPDVEAIGLDYLVGDPHWIDRGIGTRMLWAWLERMRRRFPEARTCFAAPDHRNHASLRVLDKVGFTRGVWFDEPLANGTVTTVIGCTLDVRRVLG</sequence>